<keyword evidence="3" id="KW-1185">Reference proteome</keyword>
<evidence type="ECO:0008006" key="4">
    <source>
        <dbReference type="Google" id="ProtNLM"/>
    </source>
</evidence>
<dbReference type="Proteomes" id="UP001500973">
    <property type="component" value="Unassembled WGS sequence"/>
</dbReference>
<accession>A0ABN1YUJ8</accession>
<feature type="compositionally biased region" description="Low complexity" evidence="1">
    <location>
        <begin position="451"/>
        <end position="462"/>
    </location>
</feature>
<feature type="compositionally biased region" description="Low complexity" evidence="1">
    <location>
        <begin position="487"/>
        <end position="505"/>
    </location>
</feature>
<evidence type="ECO:0000256" key="1">
    <source>
        <dbReference type="SAM" id="MobiDB-lite"/>
    </source>
</evidence>
<feature type="region of interest" description="Disordered" evidence="1">
    <location>
        <begin position="430"/>
        <end position="575"/>
    </location>
</feature>
<gene>
    <name evidence="2" type="ORF">GCM10009601_17490</name>
</gene>
<sequence>MIKPEAIPQFTGDLSQLDQHTDALMTEADGIRQAGGEAHRQFQGLAAFYKAPEAEQLFASTKPASDAADAFADKVDKVADALRTYATEVAPIIKKLKQLQVDAATFVAGLKTENGEFDENWNKDEAKVEEHQALLHEVNAAQAEFTAAEIACANKISALVGGRQYRMITGDRQIKWFHEKFYGYSAEVLDQAEELPWGTPVTERHDWWDPEDLGYYAKSFVWDGFIVDGVWGTVEGIGTLVGFNGSHQAKQAWEGIFRALIGTEVYLMEAGGQKPSGVLGTKYAQESKLYAKEFGKSLVAWDMWEENPARATGTVVFNLLTLGVGPLKAASAGRAGTAARAAAAAAKVGEVVDPIGAAFKVTGAAVPRIAQVTQSLRGMNTIPEVRTPTSVLQFTDDTGRSVLVIENGEFVVMKDGKVVTDAPVRERSVTLQEGQLGRTPVRDEELVPVGAASRTTEATARAGVDGGPSGEGDSTAAGGSRSERPGHAAAAAPVGEGAARASASQSGGGGGEAAGVGGRGGTGSHGSGAAGDGAIAAGGDDGGRVGAGIPTSRQDIKRPSFMREGPNPYGPPGSLTREQIEEIQVYRANHEPGYREKYYRKNGTRLDLERHDESGYTPPQLTQLPDDAPWIRAKDAPEPPEPHYLDADFVRVGADTVTDADRLRVLQEAAWERHAAVRYDKVVENWKEQTGAAHELHGSIDTAAQWGEARGAYKESHTAMGEAAREFGEKAAEYHYIAVNYPGFEKQPLLGPKNGNDQFDQVWKHDDGRIVVIEAKSSSGTDLGRRTLSNGKQVSQGSKEYFEDILAAMEKRGERDLVDAIEDALHAGKLEYVLVKGERDAGTYNGYRYRRFDISRGTLP</sequence>
<name>A0ABN1YUJ8_9ACTN</name>
<dbReference type="RefSeq" id="WP_344011364.1">
    <property type="nucleotide sequence ID" value="NZ_BAAAIZ010000020.1"/>
</dbReference>
<comment type="caution">
    <text evidence="2">The sequence shown here is derived from an EMBL/GenBank/DDBJ whole genome shotgun (WGS) entry which is preliminary data.</text>
</comment>
<proteinExistence type="predicted"/>
<dbReference type="EMBL" id="BAAAIZ010000020">
    <property type="protein sequence ID" value="GAA1419880.1"/>
    <property type="molecule type" value="Genomic_DNA"/>
</dbReference>
<reference evidence="3" key="1">
    <citation type="journal article" date="2019" name="Int. J. Syst. Evol. Microbiol.">
        <title>The Global Catalogue of Microorganisms (GCM) 10K type strain sequencing project: providing services to taxonomists for standard genome sequencing and annotation.</title>
        <authorList>
            <consortium name="The Broad Institute Genomics Platform"/>
            <consortium name="The Broad Institute Genome Sequencing Center for Infectious Disease"/>
            <person name="Wu L."/>
            <person name="Ma J."/>
        </authorList>
    </citation>
    <scope>NUCLEOTIDE SEQUENCE [LARGE SCALE GENOMIC DNA]</scope>
    <source>
        <strain evidence="3">JCM 11756</strain>
    </source>
</reference>
<evidence type="ECO:0000313" key="2">
    <source>
        <dbReference type="EMBL" id="GAA1419880.1"/>
    </source>
</evidence>
<dbReference type="InterPro" id="IPR049762">
    <property type="entry name" value="PoNe_dom"/>
</dbReference>
<protein>
    <recommendedName>
        <fullName evidence="4">Tox-REase-5 domain-containing protein</fullName>
    </recommendedName>
</protein>
<evidence type="ECO:0000313" key="3">
    <source>
        <dbReference type="Proteomes" id="UP001500973"/>
    </source>
</evidence>
<organism evidence="2 3">
    <name type="scientific">Streptomyces thermospinosisporus</name>
    <dbReference type="NCBI Taxonomy" id="161482"/>
    <lineage>
        <taxon>Bacteria</taxon>
        <taxon>Bacillati</taxon>
        <taxon>Actinomycetota</taxon>
        <taxon>Actinomycetes</taxon>
        <taxon>Kitasatosporales</taxon>
        <taxon>Streptomycetaceae</taxon>
        <taxon>Streptomyces</taxon>
    </lineage>
</organism>
<dbReference type="CDD" id="cd20739">
    <property type="entry name" value="PoNe_DUF637"/>
    <property type="match status" value="1"/>
</dbReference>
<feature type="compositionally biased region" description="Gly residues" evidence="1">
    <location>
        <begin position="506"/>
        <end position="531"/>
    </location>
</feature>